<dbReference type="OrthoDB" id="9800876at2"/>
<dbReference type="AlphaFoldDB" id="A0A0A8K4H7"/>
<evidence type="ECO:0000313" key="2">
    <source>
        <dbReference type="EMBL" id="BAQ17843.1"/>
    </source>
</evidence>
<keyword evidence="3" id="KW-1185">Reference proteome</keyword>
<dbReference type="SUPFAM" id="SSF46955">
    <property type="entry name" value="Putative DNA-binding domain"/>
    <property type="match status" value="1"/>
</dbReference>
<dbReference type="InterPro" id="IPR000551">
    <property type="entry name" value="MerR-type_HTH_dom"/>
</dbReference>
<evidence type="ECO:0000259" key="1">
    <source>
        <dbReference type="Pfam" id="PF13411"/>
    </source>
</evidence>
<proteinExistence type="predicted"/>
<dbReference type="EMBL" id="AP014648">
    <property type="protein sequence ID" value="BAQ17843.1"/>
    <property type="molecule type" value="Genomic_DNA"/>
</dbReference>
<dbReference type="RefSeq" id="WP_052464426.1">
    <property type="nucleotide sequence ID" value="NZ_AP014648.1"/>
</dbReference>
<dbReference type="STRING" id="1384459.GL4_2407"/>
<dbReference type="GO" id="GO:0006355">
    <property type="term" value="P:regulation of DNA-templated transcription"/>
    <property type="evidence" value="ECO:0007669"/>
    <property type="project" value="InterPro"/>
</dbReference>
<sequence>MLTEEDVVARVSRLTVTRLRVFVSQGLIKPEEDGAPAYSEADIARAALICNLEDEMGFDEEDVPVLLNLIDQIHGLRSELRGFVEAIDALPPDVRTTVRLRIEQWRRG</sequence>
<name>A0A0A8K4H7_9HYPH</name>
<dbReference type="Proteomes" id="UP000031643">
    <property type="component" value="Chromosome"/>
</dbReference>
<protein>
    <recommendedName>
        <fullName evidence="1">HTH merR-type domain-containing protein</fullName>
    </recommendedName>
</protein>
<feature type="domain" description="HTH merR-type" evidence="1">
    <location>
        <begin position="8"/>
        <end position="58"/>
    </location>
</feature>
<dbReference type="Gene3D" id="1.10.1660.10">
    <property type="match status" value="1"/>
</dbReference>
<gene>
    <name evidence="2" type="ORF">GL4_2407</name>
</gene>
<dbReference type="HOGENOM" id="CLU_148676_0_0_5"/>
<reference evidence="2 3" key="1">
    <citation type="submission" date="2014-09" db="EMBL/GenBank/DDBJ databases">
        <title>Genome sequencing of Methyloceanibacter caenitepidi Gela4.</title>
        <authorList>
            <person name="Takeuchi M."/>
            <person name="Susumu S."/>
            <person name="Kamagata Y."/>
            <person name="Oshima K."/>
            <person name="Hattori M."/>
            <person name="Iwasaki W."/>
        </authorList>
    </citation>
    <scope>NUCLEOTIDE SEQUENCE [LARGE SCALE GENOMIC DNA]</scope>
    <source>
        <strain evidence="2 3">Gela4</strain>
    </source>
</reference>
<dbReference type="KEGG" id="mcg:GL4_2407"/>
<organism evidence="2 3">
    <name type="scientific">Methyloceanibacter caenitepidi</name>
    <dbReference type="NCBI Taxonomy" id="1384459"/>
    <lineage>
        <taxon>Bacteria</taxon>
        <taxon>Pseudomonadati</taxon>
        <taxon>Pseudomonadota</taxon>
        <taxon>Alphaproteobacteria</taxon>
        <taxon>Hyphomicrobiales</taxon>
        <taxon>Hyphomicrobiaceae</taxon>
        <taxon>Methyloceanibacter</taxon>
    </lineage>
</organism>
<dbReference type="Pfam" id="PF13411">
    <property type="entry name" value="MerR_1"/>
    <property type="match status" value="1"/>
</dbReference>
<evidence type="ECO:0000313" key="3">
    <source>
        <dbReference type="Proteomes" id="UP000031643"/>
    </source>
</evidence>
<dbReference type="InterPro" id="IPR009061">
    <property type="entry name" value="DNA-bd_dom_put_sf"/>
</dbReference>
<accession>A0A0A8K4H7</accession>
<dbReference type="GO" id="GO:0003677">
    <property type="term" value="F:DNA binding"/>
    <property type="evidence" value="ECO:0007669"/>
    <property type="project" value="InterPro"/>
</dbReference>